<reference evidence="1 2" key="1">
    <citation type="submission" date="2019-02" db="EMBL/GenBank/DDBJ databases">
        <authorList>
            <consortium name="Pathogen Informatics"/>
        </authorList>
    </citation>
    <scope>NUCLEOTIDE SEQUENCE [LARGE SCALE GENOMIC DNA]</scope>
    <source>
        <strain evidence="1 2">3012STDY6756504</strain>
    </source>
</reference>
<dbReference type="Pfam" id="PF19850">
    <property type="entry name" value="DUF6325"/>
    <property type="match status" value="1"/>
</dbReference>
<name>A0A4V6IBY5_9NOCA</name>
<dbReference type="RefSeq" id="WP_130916284.1">
    <property type="nucleotide sequence ID" value="NZ_LR215973.1"/>
</dbReference>
<evidence type="ECO:0000313" key="1">
    <source>
        <dbReference type="EMBL" id="VFA97393.1"/>
    </source>
</evidence>
<protein>
    <recommendedName>
        <fullName evidence="3">DUF1269 domain-containing protein</fullName>
    </recommendedName>
</protein>
<evidence type="ECO:0008006" key="3">
    <source>
        <dbReference type="Google" id="ProtNLM"/>
    </source>
</evidence>
<sequence>MTRSNELGPVELVVLSFPGTRVDASVTAALSDVVDGGYVTVLDLIYLSMDEAGEVRQIEVDESLTETGLDGVTVDPRGLVSDADLDVVRDAMDPGTSAVVIVYEETWARTLAGTVRGAGGEVALHVQIPRDAVDAALSVQ</sequence>
<dbReference type="EMBL" id="LR215973">
    <property type="protein sequence ID" value="VFA97393.1"/>
    <property type="molecule type" value="Genomic_DNA"/>
</dbReference>
<dbReference type="Proteomes" id="UP000290439">
    <property type="component" value="Chromosome"/>
</dbReference>
<gene>
    <name evidence="1" type="ORF">NCTC10797_01156</name>
</gene>
<evidence type="ECO:0000313" key="2">
    <source>
        <dbReference type="Proteomes" id="UP000290439"/>
    </source>
</evidence>
<dbReference type="AlphaFoldDB" id="A0A4V6IBY5"/>
<organism evidence="1 2">
    <name type="scientific">Nocardia cyriacigeorgica</name>
    <dbReference type="NCBI Taxonomy" id="135487"/>
    <lineage>
        <taxon>Bacteria</taxon>
        <taxon>Bacillati</taxon>
        <taxon>Actinomycetota</taxon>
        <taxon>Actinomycetes</taxon>
        <taxon>Mycobacteriales</taxon>
        <taxon>Nocardiaceae</taxon>
        <taxon>Nocardia</taxon>
    </lineage>
</organism>
<proteinExistence type="predicted"/>
<dbReference type="InterPro" id="IPR046288">
    <property type="entry name" value="DUF6325"/>
</dbReference>
<accession>A0A4V6IBY5</accession>